<dbReference type="OrthoDB" id="9764939at2"/>
<keyword evidence="4" id="KW-1185">Reference proteome</keyword>
<dbReference type="PANTHER" id="PTHR12147">
    <property type="entry name" value="METALLOPEPTIDASE M28 FAMILY MEMBER"/>
    <property type="match status" value="1"/>
</dbReference>
<organism evidence="3 4">
    <name type="scientific">Parafilimonas terrae</name>
    <dbReference type="NCBI Taxonomy" id="1465490"/>
    <lineage>
        <taxon>Bacteria</taxon>
        <taxon>Pseudomonadati</taxon>
        <taxon>Bacteroidota</taxon>
        <taxon>Chitinophagia</taxon>
        <taxon>Chitinophagales</taxon>
        <taxon>Chitinophagaceae</taxon>
        <taxon>Parafilimonas</taxon>
    </lineage>
</organism>
<dbReference type="Proteomes" id="UP000199031">
    <property type="component" value="Unassembled WGS sequence"/>
</dbReference>
<dbReference type="GO" id="GO:0006508">
    <property type="term" value="P:proteolysis"/>
    <property type="evidence" value="ECO:0007669"/>
    <property type="project" value="InterPro"/>
</dbReference>
<proteinExistence type="predicted"/>
<dbReference type="InterPro" id="IPR007484">
    <property type="entry name" value="Peptidase_M28"/>
</dbReference>
<gene>
    <name evidence="3" type="ORF">SAMN05444277_102121</name>
</gene>
<name>A0A1I5TGJ3_9BACT</name>
<dbReference type="InterPro" id="IPR045175">
    <property type="entry name" value="M28_fam"/>
</dbReference>
<accession>A0A1I5TGJ3</accession>
<keyword evidence="1" id="KW-0732">Signal</keyword>
<dbReference type="GO" id="GO:0008235">
    <property type="term" value="F:metalloexopeptidase activity"/>
    <property type="evidence" value="ECO:0007669"/>
    <property type="project" value="InterPro"/>
</dbReference>
<feature type="signal peptide" evidence="1">
    <location>
        <begin position="1"/>
        <end position="18"/>
    </location>
</feature>
<dbReference type="STRING" id="1465490.SAMN05444277_102121"/>
<evidence type="ECO:0000259" key="2">
    <source>
        <dbReference type="Pfam" id="PF04389"/>
    </source>
</evidence>
<feature type="domain" description="Peptidase M28" evidence="2">
    <location>
        <begin position="255"/>
        <end position="466"/>
    </location>
</feature>
<sequence length="490" mass="54724">MKKLLPLLLIAASLNASAQNKTAEKFAAAITPEALKTKLSVIAGAEMEGRETATEGQRKAAAYIEDHFKKLKLLPGDSGKYQMPYPVYQDSITDAAFDVSGKKFAFATDFSIAGSGIPQGTFTIGNIAFAGKGIKDSTHNDYDSLDTKQQWVMITVSAEEEKSFRSFYRRIIAAAQSGAAGVLIVSDNFPKDNSVYKGRMYLKPSQVKTPLFFVSKQLAEALINTGINENTARKNYSTTAQLQISKHINNLQSTNVIGVLPGTDKKSQYVFITAHYDHLGKQDSVIYYGADDDGSGTTSVLQMAEAFAKARDKGHNPRRTIVFMTVSGEEKGLWGSEYYTDHPLFNLDSTSVDLNIDMVGRIDPDRNYGDSTNYVYPIGEDKLSSDLMRISDSINNTYTHLELDRKFNDPNDPNRFYYRSDHYNFADKGVPIIFYFNGVHADYHRPTDTIDKINFGLMAKRVKLVFYTAWDMANRDAMLKRDLPLNAEKR</sequence>
<dbReference type="SUPFAM" id="SSF53187">
    <property type="entry name" value="Zn-dependent exopeptidases"/>
    <property type="match status" value="1"/>
</dbReference>
<dbReference type="EMBL" id="FOXQ01000002">
    <property type="protein sequence ID" value="SFP82153.1"/>
    <property type="molecule type" value="Genomic_DNA"/>
</dbReference>
<dbReference type="Pfam" id="PF04389">
    <property type="entry name" value="Peptidase_M28"/>
    <property type="match status" value="1"/>
</dbReference>
<dbReference type="PANTHER" id="PTHR12147:SF26">
    <property type="entry name" value="PEPTIDASE M28 DOMAIN-CONTAINING PROTEIN"/>
    <property type="match status" value="1"/>
</dbReference>
<reference evidence="3 4" key="1">
    <citation type="submission" date="2016-10" db="EMBL/GenBank/DDBJ databases">
        <authorList>
            <person name="de Groot N.N."/>
        </authorList>
    </citation>
    <scope>NUCLEOTIDE SEQUENCE [LARGE SCALE GENOMIC DNA]</scope>
    <source>
        <strain evidence="3 4">DSM 28286</strain>
    </source>
</reference>
<dbReference type="RefSeq" id="WP_090655631.1">
    <property type="nucleotide sequence ID" value="NZ_FOXQ01000002.1"/>
</dbReference>
<evidence type="ECO:0000256" key="1">
    <source>
        <dbReference type="SAM" id="SignalP"/>
    </source>
</evidence>
<evidence type="ECO:0000313" key="4">
    <source>
        <dbReference type="Proteomes" id="UP000199031"/>
    </source>
</evidence>
<evidence type="ECO:0000313" key="3">
    <source>
        <dbReference type="EMBL" id="SFP82153.1"/>
    </source>
</evidence>
<dbReference type="AlphaFoldDB" id="A0A1I5TGJ3"/>
<feature type="chain" id="PRO_5011470639" evidence="1">
    <location>
        <begin position="19"/>
        <end position="490"/>
    </location>
</feature>
<protein>
    <submittedName>
        <fullName evidence="3">PA domain-containing protein</fullName>
    </submittedName>
</protein>
<dbReference type="Gene3D" id="3.40.630.10">
    <property type="entry name" value="Zn peptidases"/>
    <property type="match status" value="2"/>
</dbReference>